<reference evidence="2 3" key="1">
    <citation type="submission" date="2019-09" db="EMBL/GenBank/DDBJ databases">
        <title>Taxonomy of Antarctic Massilia spp.: description of Massilia rubra sp. nov., Massilia aquatica sp. nov., Massilia mucilaginosa sp. nov., Massilia frigida sp. nov. isolated from streams, lakes and regoliths.</title>
        <authorList>
            <person name="Holochova P."/>
            <person name="Sedlacek I."/>
            <person name="Kralova S."/>
            <person name="Maslanova I."/>
            <person name="Busse H.-J."/>
            <person name="Stankova E."/>
            <person name="Vrbovska V."/>
            <person name="Kovarovic V."/>
            <person name="Bartak M."/>
            <person name="Svec P."/>
            <person name="Pantucek R."/>
        </authorList>
    </citation>
    <scope>NUCLEOTIDE SEQUENCE [LARGE SCALE GENOMIC DNA]</scope>
    <source>
        <strain evidence="2 3">CCM 8692</strain>
    </source>
</reference>
<protein>
    <submittedName>
        <fullName evidence="2">DUF2169 domain-containing protein</fullName>
    </submittedName>
</protein>
<evidence type="ECO:0000259" key="1">
    <source>
        <dbReference type="Pfam" id="PF09937"/>
    </source>
</evidence>
<evidence type="ECO:0000313" key="3">
    <source>
        <dbReference type="Proteomes" id="UP000785613"/>
    </source>
</evidence>
<dbReference type="Proteomes" id="UP000785613">
    <property type="component" value="Unassembled WGS sequence"/>
</dbReference>
<accession>A0ABX0M2K4</accession>
<sequence length="375" mass="42201">MEVIVGSKHLVADISSAVDVFGRDHLVIVAKGTWQIPSPGERPRPLQPQPIEQTDVFIGDPGESAMIYGSDIVRFKPRCDVLFNASAHVLDGIPLPQLNVVWQVGTLRKGVKVHGDRYWRKRLGLVSISEAEPFIRMPLHFGRAFGGTRTYKKGWGKNVPTLTEAQLRNPAGVGWFGSQADDDIDGQAVPNLEALDDPVRKPNGKQSPVAFSAIARHWQPRPTYTGTYDENWQRNVFPFLPEDYDEQFNQCAPEDQQMAYPVGNEQIILRNMMLNRPDVRFKLPRLNNISIRVLRTDYSTDEPIAVADTLYFEPDNARFSVVWRASVPINRRIQEFKTISIGPVNAEWWHKKSLGIDGCNSCGGSQIDNNLKIST</sequence>
<dbReference type="EMBL" id="VUYU01000054">
    <property type="protein sequence ID" value="NHZ38476.1"/>
    <property type="molecule type" value="Genomic_DNA"/>
</dbReference>
<feature type="domain" description="DUF2169" evidence="1">
    <location>
        <begin position="22"/>
        <end position="324"/>
    </location>
</feature>
<comment type="caution">
    <text evidence="2">The sequence shown here is derived from an EMBL/GenBank/DDBJ whole genome shotgun (WGS) entry which is preliminary data.</text>
</comment>
<evidence type="ECO:0000313" key="2">
    <source>
        <dbReference type="EMBL" id="NHZ38476.1"/>
    </source>
</evidence>
<keyword evidence="3" id="KW-1185">Reference proteome</keyword>
<organism evidence="2 3">
    <name type="scientific">Massilia rubra</name>
    <dbReference type="NCBI Taxonomy" id="2607910"/>
    <lineage>
        <taxon>Bacteria</taxon>
        <taxon>Pseudomonadati</taxon>
        <taxon>Pseudomonadota</taxon>
        <taxon>Betaproteobacteria</taxon>
        <taxon>Burkholderiales</taxon>
        <taxon>Oxalobacteraceae</taxon>
        <taxon>Telluria group</taxon>
        <taxon>Massilia</taxon>
    </lineage>
</organism>
<dbReference type="Pfam" id="PF09937">
    <property type="entry name" value="DUF2169"/>
    <property type="match status" value="1"/>
</dbReference>
<gene>
    <name evidence="2" type="ORF">F0185_33555</name>
</gene>
<dbReference type="InterPro" id="IPR018683">
    <property type="entry name" value="DUF2169"/>
</dbReference>
<proteinExistence type="predicted"/>
<dbReference type="RefSeq" id="WP_167233015.1">
    <property type="nucleotide sequence ID" value="NZ_VUYU01000054.1"/>
</dbReference>
<name>A0ABX0M2K4_9BURK</name>